<dbReference type="EMBL" id="VIFY01000185">
    <property type="protein sequence ID" value="TQB68871.1"/>
    <property type="molecule type" value="Genomic_DNA"/>
</dbReference>
<evidence type="ECO:0000313" key="3">
    <source>
        <dbReference type="Proteomes" id="UP000319663"/>
    </source>
</evidence>
<comment type="caution">
    <text evidence="2">The sequence shown here is derived from an EMBL/GenBank/DDBJ whole genome shotgun (WGS) entry which is preliminary data.</text>
</comment>
<gene>
    <name evidence="2" type="ORF">MPDQ_002673</name>
</gene>
<proteinExistence type="predicted"/>
<accession>A0A507QMP8</accession>
<dbReference type="AlphaFoldDB" id="A0A507QMP8"/>
<evidence type="ECO:0000256" key="1">
    <source>
        <dbReference type="SAM" id="MobiDB-lite"/>
    </source>
</evidence>
<dbReference type="Proteomes" id="UP000319663">
    <property type="component" value="Unassembled WGS sequence"/>
</dbReference>
<feature type="region of interest" description="Disordered" evidence="1">
    <location>
        <begin position="1"/>
        <end position="47"/>
    </location>
</feature>
<feature type="non-terminal residue" evidence="2">
    <location>
        <position position="1"/>
    </location>
</feature>
<keyword evidence="3" id="KW-1185">Reference proteome</keyword>
<organism evidence="2 3">
    <name type="scientific">Monascus purpureus</name>
    <name type="common">Red mold</name>
    <name type="synonym">Monascus anka</name>
    <dbReference type="NCBI Taxonomy" id="5098"/>
    <lineage>
        <taxon>Eukaryota</taxon>
        <taxon>Fungi</taxon>
        <taxon>Dikarya</taxon>
        <taxon>Ascomycota</taxon>
        <taxon>Pezizomycotina</taxon>
        <taxon>Eurotiomycetes</taxon>
        <taxon>Eurotiomycetidae</taxon>
        <taxon>Eurotiales</taxon>
        <taxon>Aspergillaceae</taxon>
        <taxon>Monascus</taxon>
    </lineage>
</organism>
<reference evidence="2 3" key="1">
    <citation type="submission" date="2019-06" db="EMBL/GenBank/DDBJ databases">
        <title>Wine fermentation using esterase from Monascus purpureus.</title>
        <authorList>
            <person name="Geng C."/>
            <person name="Zhang Y."/>
        </authorList>
    </citation>
    <scope>NUCLEOTIDE SEQUENCE [LARGE SCALE GENOMIC DNA]</scope>
    <source>
        <strain evidence="2">HQ1</strain>
    </source>
</reference>
<sequence>LQNDFNIAKKGKKKLSATSKAKNPGNLVPPEVETAGEAPTGLNHRGRPICLPQCFRE</sequence>
<protein>
    <submittedName>
        <fullName evidence="2">Uncharacterized protein</fullName>
    </submittedName>
</protein>
<name>A0A507QMP8_MONPU</name>
<evidence type="ECO:0000313" key="2">
    <source>
        <dbReference type="EMBL" id="TQB68871.1"/>
    </source>
</evidence>